<evidence type="ECO:0000313" key="4">
    <source>
        <dbReference type="Proteomes" id="UP000031057"/>
    </source>
</evidence>
<dbReference type="OrthoDB" id="9944857at2"/>
<keyword evidence="2" id="KW-0812">Transmembrane</keyword>
<comment type="caution">
    <text evidence="3">The sequence shown here is derived from an EMBL/GenBank/DDBJ whole genome shotgun (WGS) entry which is preliminary data.</text>
</comment>
<evidence type="ECO:0000256" key="2">
    <source>
        <dbReference type="SAM" id="Phobius"/>
    </source>
</evidence>
<reference evidence="3 4" key="1">
    <citation type="submission" date="2014-10" db="EMBL/GenBank/DDBJ databases">
        <title>Genome sequence of Novosphingobium malaysiense MUSC 273(T).</title>
        <authorList>
            <person name="Lee L.-H."/>
        </authorList>
    </citation>
    <scope>NUCLEOTIDE SEQUENCE [LARGE SCALE GENOMIC DNA]</scope>
    <source>
        <strain evidence="3 4">MUSC 273</strain>
    </source>
</reference>
<proteinExistence type="predicted"/>
<name>A0A0B1ZKG2_9SPHN</name>
<sequence length="59" mass="6806">MEYLWAFTTIGGPILLGLAILYATIRYMRRDRRYDPVSESSARRVREDIAKDEDRPGGS</sequence>
<feature type="region of interest" description="Disordered" evidence="1">
    <location>
        <begin position="34"/>
        <end position="59"/>
    </location>
</feature>
<dbReference type="EMBL" id="JTDI01000007">
    <property type="protein sequence ID" value="KHK89636.1"/>
    <property type="molecule type" value="Genomic_DNA"/>
</dbReference>
<gene>
    <name evidence="3" type="ORF">LK12_21435</name>
</gene>
<feature type="transmembrane region" description="Helical" evidence="2">
    <location>
        <begin position="6"/>
        <end position="25"/>
    </location>
</feature>
<organism evidence="3 4">
    <name type="scientific">Novosphingobium malaysiense</name>
    <dbReference type="NCBI Taxonomy" id="1348853"/>
    <lineage>
        <taxon>Bacteria</taxon>
        <taxon>Pseudomonadati</taxon>
        <taxon>Pseudomonadota</taxon>
        <taxon>Alphaproteobacteria</taxon>
        <taxon>Sphingomonadales</taxon>
        <taxon>Sphingomonadaceae</taxon>
        <taxon>Novosphingobium</taxon>
    </lineage>
</organism>
<dbReference type="AlphaFoldDB" id="A0A0B1ZKG2"/>
<evidence type="ECO:0000313" key="3">
    <source>
        <dbReference type="EMBL" id="KHK89636.1"/>
    </source>
</evidence>
<keyword evidence="2" id="KW-0472">Membrane</keyword>
<protein>
    <submittedName>
        <fullName evidence="3">Uncharacterized protein</fullName>
    </submittedName>
</protein>
<dbReference type="RefSeq" id="WP_039288773.1">
    <property type="nucleotide sequence ID" value="NZ_JTDI01000007.1"/>
</dbReference>
<keyword evidence="4" id="KW-1185">Reference proteome</keyword>
<evidence type="ECO:0000256" key="1">
    <source>
        <dbReference type="SAM" id="MobiDB-lite"/>
    </source>
</evidence>
<accession>A0A0B1ZKG2</accession>
<dbReference type="Proteomes" id="UP000031057">
    <property type="component" value="Unassembled WGS sequence"/>
</dbReference>
<keyword evidence="2" id="KW-1133">Transmembrane helix</keyword>